<feature type="transmembrane region" description="Helical" evidence="1">
    <location>
        <begin position="207"/>
        <end position="224"/>
    </location>
</feature>
<protein>
    <submittedName>
        <fullName evidence="2">Uncharacterized protein</fullName>
    </submittedName>
</protein>
<organism evidence="2">
    <name type="scientific">Thermoanaerobaculum aquaticum</name>
    <dbReference type="NCBI Taxonomy" id="1312852"/>
    <lineage>
        <taxon>Bacteria</taxon>
        <taxon>Pseudomonadati</taxon>
        <taxon>Acidobacteriota</taxon>
        <taxon>Thermoanaerobaculia</taxon>
        <taxon>Thermoanaerobaculales</taxon>
        <taxon>Thermoanaerobaculaceae</taxon>
        <taxon>Thermoanaerobaculum</taxon>
    </lineage>
</organism>
<feature type="transmembrane region" description="Helical" evidence="1">
    <location>
        <begin position="102"/>
        <end position="119"/>
    </location>
</feature>
<sequence>MRRADALSDLRRELDIVDRNVQGAFSGTYFTLLSIIASVAIGVAVTRLQHVFPEYVSPLDTSFKQRLTALLFFVTVLTIIAVLDGYVVLVSFFYWPLSTRDPLMLTSLGVALCLMSGFIDQPRTWFLWTSVVGLFGGLAFRRTWRMIAKREVRLLAAAMKVRATKKLAARWCGEEVKTLQCNMLLCFLGSLLFLLCWVLDIFPGGTAGIAVIAILVCCLLFYQFRKTYRRRRRMLEGLTEALKLLEGNV</sequence>
<name>A0A7C2SG73_9BACT</name>
<keyword evidence="1" id="KW-0812">Transmembrane</keyword>
<gene>
    <name evidence="2" type="ORF">ENQ31_01295</name>
</gene>
<evidence type="ECO:0000313" key="2">
    <source>
        <dbReference type="EMBL" id="HET46790.1"/>
    </source>
</evidence>
<keyword evidence="1" id="KW-1133">Transmembrane helix</keyword>
<feature type="transmembrane region" description="Helical" evidence="1">
    <location>
        <begin position="21"/>
        <end position="48"/>
    </location>
</feature>
<feature type="transmembrane region" description="Helical" evidence="1">
    <location>
        <begin position="125"/>
        <end position="144"/>
    </location>
</feature>
<keyword evidence="1" id="KW-0472">Membrane</keyword>
<dbReference type="AlphaFoldDB" id="A0A7C2SG73"/>
<proteinExistence type="predicted"/>
<accession>A0A7C2SG73</accession>
<dbReference type="EMBL" id="DSMR01000091">
    <property type="protein sequence ID" value="HET46790.1"/>
    <property type="molecule type" value="Genomic_DNA"/>
</dbReference>
<feature type="transmembrane region" description="Helical" evidence="1">
    <location>
        <begin position="68"/>
        <end position="95"/>
    </location>
</feature>
<reference evidence="2" key="1">
    <citation type="journal article" date="2020" name="mSystems">
        <title>Genome- and Community-Level Interaction Insights into Carbon Utilization and Element Cycling Functions of Hydrothermarchaeota in Hydrothermal Sediment.</title>
        <authorList>
            <person name="Zhou Z."/>
            <person name="Liu Y."/>
            <person name="Xu W."/>
            <person name="Pan J."/>
            <person name="Luo Z.H."/>
            <person name="Li M."/>
        </authorList>
    </citation>
    <scope>NUCLEOTIDE SEQUENCE [LARGE SCALE GENOMIC DNA]</scope>
    <source>
        <strain evidence="2">SpSt-299</strain>
    </source>
</reference>
<evidence type="ECO:0000256" key="1">
    <source>
        <dbReference type="SAM" id="Phobius"/>
    </source>
</evidence>
<feature type="transmembrane region" description="Helical" evidence="1">
    <location>
        <begin position="183"/>
        <end position="201"/>
    </location>
</feature>
<comment type="caution">
    <text evidence="2">The sequence shown here is derived from an EMBL/GenBank/DDBJ whole genome shotgun (WGS) entry which is preliminary data.</text>
</comment>